<accession>A0AAE0F845</accession>
<dbReference type="Proteomes" id="UP001190700">
    <property type="component" value="Unassembled WGS sequence"/>
</dbReference>
<comment type="caution">
    <text evidence="1">The sequence shown here is derived from an EMBL/GenBank/DDBJ whole genome shotgun (WGS) entry which is preliminary data.</text>
</comment>
<protein>
    <submittedName>
        <fullName evidence="1">Uncharacterized protein</fullName>
    </submittedName>
</protein>
<sequence length="93" mass="10078">MSNIGTLRYKLLGAIFLAFILQVCLHVVRRTSLSSAAFDQPTSPSGSSSRWITESSEGFLSVADFLLAEITVKDAIAFEKHGFVSTHNVTSKA</sequence>
<name>A0AAE0F845_9CHLO</name>
<reference evidence="1 2" key="1">
    <citation type="journal article" date="2015" name="Genome Biol. Evol.">
        <title>Comparative Genomics of a Bacterivorous Green Alga Reveals Evolutionary Causalities and Consequences of Phago-Mixotrophic Mode of Nutrition.</title>
        <authorList>
            <person name="Burns J.A."/>
            <person name="Paasch A."/>
            <person name="Narechania A."/>
            <person name="Kim E."/>
        </authorList>
    </citation>
    <scope>NUCLEOTIDE SEQUENCE [LARGE SCALE GENOMIC DNA]</scope>
    <source>
        <strain evidence="1 2">PLY_AMNH</strain>
    </source>
</reference>
<dbReference type="AlphaFoldDB" id="A0AAE0F845"/>
<evidence type="ECO:0000313" key="1">
    <source>
        <dbReference type="EMBL" id="KAK3254805.1"/>
    </source>
</evidence>
<keyword evidence="2" id="KW-1185">Reference proteome</keyword>
<evidence type="ECO:0000313" key="2">
    <source>
        <dbReference type="Proteomes" id="UP001190700"/>
    </source>
</evidence>
<gene>
    <name evidence="1" type="ORF">CYMTET_35993</name>
</gene>
<organism evidence="1 2">
    <name type="scientific">Cymbomonas tetramitiformis</name>
    <dbReference type="NCBI Taxonomy" id="36881"/>
    <lineage>
        <taxon>Eukaryota</taxon>
        <taxon>Viridiplantae</taxon>
        <taxon>Chlorophyta</taxon>
        <taxon>Pyramimonadophyceae</taxon>
        <taxon>Pyramimonadales</taxon>
        <taxon>Pyramimonadaceae</taxon>
        <taxon>Cymbomonas</taxon>
    </lineage>
</organism>
<feature type="non-terminal residue" evidence="1">
    <location>
        <position position="93"/>
    </location>
</feature>
<dbReference type="EMBL" id="LGRX02023177">
    <property type="protein sequence ID" value="KAK3254805.1"/>
    <property type="molecule type" value="Genomic_DNA"/>
</dbReference>
<proteinExistence type="predicted"/>